<dbReference type="Proteomes" id="UP000465241">
    <property type="component" value="Unassembled WGS sequence"/>
</dbReference>
<dbReference type="RefSeq" id="WP_193491057.1">
    <property type="nucleotide sequence ID" value="NZ_BAAAMC010000010.1"/>
</dbReference>
<dbReference type="AlphaFoldDB" id="A0A7I9WTZ3"/>
<comment type="caution">
    <text evidence="1">The sequence shown here is derived from an EMBL/GenBank/DDBJ whole genome shotgun (WGS) entry which is preliminary data.</text>
</comment>
<gene>
    <name evidence="1" type="ORF">MMUR_53580</name>
</gene>
<name>A0A7I9WTZ3_9MYCO</name>
<reference evidence="1 2" key="1">
    <citation type="journal article" date="2019" name="Emerg. Microbes Infect.">
        <title>Comprehensive subspecies identification of 175 nontuberculous mycobacteria species based on 7547 genomic profiles.</title>
        <authorList>
            <person name="Matsumoto Y."/>
            <person name="Kinjo T."/>
            <person name="Motooka D."/>
            <person name="Nabeya D."/>
            <person name="Jung N."/>
            <person name="Uechi K."/>
            <person name="Horii T."/>
            <person name="Iida T."/>
            <person name="Fujita J."/>
            <person name="Nakamura S."/>
        </authorList>
    </citation>
    <scope>NUCLEOTIDE SEQUENCE [LARGE SCALE GENOMIC DNA]</scope>
    <source>
        <strain evidence="1 2">JCM 13392</strain>
    </source>
</reference>
<protein>
    <submittedName>
        <fullName evidence="1">Uncharacterized protein</fullName>
    </submittedName>
</protein>
<organism evidence="1 2">
    <name type="scientific">Mycolicibacterium murale</name>
    <dbReference type="NCBI Taxonomy" id="182220"/>
    <lineage>
        <taxon>Bacteria</taxon>
        <taxon>Bacillati</taxon>
        <taxon>Actinomycetota</taxon>
        <taxon>Actinomycetes</taxon>
        <taxon>Mycobacteriales</taxon>
        <taxon>Mycobacteriaceae</taxon>
        <taxon>Mycolicibacterium</taxon>
    </lineage>
</organism>
<sequence length="424" mass="45455">MSKLHSAMVVYGAVDDAAARARDKAVIAALPDNFRQSRTVGDRAWSRQVEQVARAAGSAEFHRLDDALDDLSTLALAEAVPDDNHLTPFDLRRLYYFTGILDQLRAAGLVKCDPAKLDAVRAAVAATRCPDYIKPPGVTTTSVREVNGEYATVLLTTSHSSSVSLDQLKPVLYPTNWPKVSSFFIAMAAHPELTHDEHGWLQLMEVIGTGADAGFQLRTPLKFWMGEHNGSVFVNYDMVDHPAAFADSDRLVVVDNGYIVAVPDDPGDTSAPGVRLHTSKELLIRGMSPTAAANLADRLGWADAGEAMFFRAAGRTDLQAWAPSSPTDAQPAPAVGISAPPWTLPPGNRKQIIRTAQATAVSLLDSTARSAGELAHRWQNGITPEDIVAIGADLGDELSTVVESVFDTAVDSVRPAAVGAREEK</sequence>
<evidence type="ECO:0000313" key="2">
    <source>
        <dbReference type="Proteomes" id="UP000465241"/>
    </source>
</evidence>
<dbReference type="EMBL" id="BLKT01000003">
    <property type="protein sequence ID" value="GFG61222.1"/>
    <property type="molecule type" value="Genomic_DNA"/>
</dbReference>
<evidence type="ECO:0000313" key="1">
    <source>
        <dbReference type="EMBL" id="GFG61222.1"/>
    </source>
</evidence>
<proteinExistence type="predicted"/>
<keyword evidence="2" id="KW-1185">Reference proteome</keyword>
<accession>A0A7I9WTZ3</accession>